<dbReference type="InterPro" id="IPR029068">
    <property type="entry name" value="Glyas_Bleomycin-R_OHBP_Dase"/>
</dbReference>
<reference evidence="1" key="1">
    <citation type="submission" date="2019-08" db="EMBL/GenBank/DDBJ databases">
        <title>Comparative genome analysis confer to the adaptation heavy metal polluted environment.</title>
        <authorList>
            <person name="Li Y."/>
        </authorList>
    </citation>
    <scope>NUCLEOTIDE SEQUENCE [LARGE SCALE GENOMIC DNA]</scope>
    <source>
        <strain evidence="1">P1</strain>
    </source>
</reference>
<sequence>MKKSTGLKKIAIRIKGPELMIYQTLAREVAGSKKLLISPGLTVYLLPDGTSIELYGPGSVYPDYLFAESDVVTSYKVADIEKTVTELRKAGARILSPIEQVCNAYRYCHLSVEGQAVFGIFEDNV</sequence>
<dbReference type="SUPFAM" id="SSF54593">
    <property type="entry name" value="Glyoxalase/Bleomycin resistance protein/Dihydroxybiphenyl dioxygenase"/>
    <property type="match status" value="1"/>
</dbReference>
<evidence type="ECO:0000313" key="2">
    <source>
        <dbReference type="Proteomes" id="UP000251402"/>
    </source>
</evidence>
<keyword evidence="2" id="KW-1185">Reference proteome</keyword>
<dbReference type="OrthoDB" id="799826at2"/>
<evidence type="ECO:0008006" key="3">
    <source>
        <dbReference type="Google" id="ProtNLM"/>
    </source>
</evidence>
<dbReference type="EMBL" id="CP043450">
    <property type="protein sequence ID" value="QEM11729.1"/>
    <property type="molecule type" value="Genomic_DNA"/>
</dbReference>
<dbReference type="RefSeq" id="WP_112567598.1">
    <property type="nucleotide sequence ID" value="NZ_CP043450.1"/>
</dbReference>
<name>A0A5C1I1L6_9SPHI</name>
<dbReference type="AlphaFoldDB" id="A0A5C1I1L6"/>
<organism evidence="1 2">
    <name type="scientific">Mucilaginibacter rubeus</name>
    <dbReference type="NCBI Taxonomy" id="2027860"/>
    <lineage>
        <taxon>Bacteria</taxon>
        <taxon>Pseudomonadati</taxon>
        <taxon>Bacteroidota</taxon>
        <taxon>Sphingobacteriia</taxon>
        <taxon>Sphingobacteriales</taxon>
        <taxon>Sphingobacteriaceae</taxon>
        <taxon>Mucilaginibacter</taxon>
    </lineage>
</organism>
<proteinExistence type="predicted"/>
<evidence type="ECO:0000313" key="1">
    <source>
        <dbReference type="EMBL" id="QEM11729.1"/>
    </source>
</evidence>
<accession>A0A5C1I1L6</accession>
<dbReference type="Proteomes" id="UP000251402">
    <property type="component" value="Chromosome"/>
</dbReference>
<protein>
    <recommendedName>
        <fullName evidence="3">VOC family protein</fullName>
    </recommendedName>
</protein>
<gene>
    <name evidence="1" type="ORF">DEO27_017425</name>
</gene>
<dbReference type="KEGG" id="mrub:DEO27_017425"/>